<feature type="coiled-coil region" evidence="5">
    <location>
        <begin position="643"/>
        <end position="705"/>
    </location>
</feature>
<dbReference type="PROSITE" id="PS50067">
    <property type="entry name" value="KINESIN_MOTOR_2"/>
    <property type="match status" value="1"/>
</dbReference>
<dbReference type="CDD" id="cd13200">
    <property type="entry name" value="FERM_C_KCBP"/>
    <property type="match status" value="1"/>
</dbReference>
<dbReference type="PANTHER" id="PTHR47972:SF16">
    <property type="entry name" value="KINESIN-LIKE PROTEIN"/>
    <property type="match status" value="1"/>
</dbReference>
<dbReference type="SMART" id="SM00139">
    <property type="entry name" value="MyTH4"/>
    <property type="match status" value="1"/>
</dbReference>
<dbReference type="InterPro" id="IPR002404">
    <property type="entry name" value="IRS_PTB"/>
</dbReference>
<feature type="domain" description="FERM" evidence="7">
    <location>
        <begin position="283"/>
        <end position="612"/>
    </location>
</feature>
<feature type="compositionally biased region" description="Basic and acidic residues" evidence="6">
    <location>
        <begin position="1236"/>
        <end position="1251"/>
    </location>
</feature>
<dbReference type="PROSITE" id="PS51016">
    <property type="entry name" value="MYTH4"/>
    <property type="match status" value="1"/>
</dbReference>
<evidence type="ECO:0000256" key="6">
    <source>
        <dbReference type="SAM" id="MobiDB-lite"/>
    </source>
</evidence>
<keyword evidence="2 4" id="KW-0067">ATP-binding</keyword>
<feature type="binding site" evidence="4">
    <location>
        <begin position="988"/>
        <end position="995"/>
    </location>
    <ligand>
        <name>ATP</name>
        <dbReference type="ChEBI" id="CHEBI:30616"/>
    </ligand>
</feature>
<dbReference type="FunFam" id="1.25.40.530:FF:000005">
    <property type="entry name" value="Kinesin-like calmodulin-binding protein (ZWICHEL)"/>
    <property type="match status" value="1"/>
</dbReference>
<evidence type="ECO:0008006" key="12">
    <source>
        <dbReference type="Google" id="ProtNLM"/>
    </source>
</evidence>
<feature type="compositionally biased region" description="Polar residues" evidence="6">
    <location>
        <begin position="9"/>
        <end position="27"/>
    </location>
</feature>
<organism evidence="10 11">
    <name type="scientific">Populus tomentosa</name>
    <name type="common">Chinese white poplar</name>
    <dbReference type="NCBI Taxonomy" id="118781"/>
    <lineage>
        <taxon>Eukaryota</taxon>
        <taxon>Viridiplantae</taxon>
        <taxon>Streptophyta</taxon>
        <taxon>Embryophyta</taxon>
        <taxon>Tracheophyta</taxon>
        <taxon>Spermatophyta</taxon>
        <taxon>Magnoliopsida</taxon>
        <taxon>eudicotyledons</taxon>
        <taxon>Gunneridae</taxon>
        <taxon>Pentapetalae</taxon>
        <taxon>rosids</taxon>
        <taxon>fabids</taxon>
        <taxon>Malpighiales</taxon>
        <taxon>Salicaceae</taxon>
        <taxon>Saliceae</taxon>
        <taxon>Populus</taxon>
    </lineage>
</organism>
<evidence type="ECO:0000256" key="1">
    <source>
        <dbReference type="ARBA" id="ARBA00022741"/>
    </source>
</evidence>
<proteinExistence type="inferred from homology"/>
<comment type="similarity">
    <text evidence="4">Belongs to the TRAFAC class myosin-kinesin ATPase superfamily. Kinesin family.</text>
</comment>
<dbReference type="Pfam" id="PF00373">
    <property type="entry name" value="FERM_M"/>
    <property type="match status" value="1"/>
</dbReference>
<keyword evidence="5" id="KW-0175">Coiled coil</keyword>
<dbReference type="InterPro" id="IPR019749">
    <property type="entry name" value="Band_41_domain"/>
</dbReference>
<keyword evidence="1 4" id="KW-0547">Nucleotide-binding</keyword>
<feature type="region of interest" description="Disordered" evidence="6">
    <location>
        <begin position="1"/>
        <end position="54"/>
    </location>
</feature>
<protein>
    <recommendedName>
        <fullName evidence="12">Kinesin-like calmodulin-binding protein</fullName>
    </recommendedName>
</protein>
<dbReference type="OrthoDB" id="3176171at2759"/>
<feature type="region of interest" description="Disordered" evidence="6">
    <location>
        <begin position="1220"/>
        <end position="1251"/>
    </location>
</feature>
<dbReference type="InterPro" id="IPR027640">
    <property type="entry name" value="Kinesin-like_fam"/>
</dbReference>
<dbReference type="PROSITE" id="PS00411">
    <property type="entry name" value="KINESIN_MOTOR_1"/>
    <property type="match status" value="1"/>
</dbReference>
<dbReference type="PROSITE" id="PS50057">
    <property type="entry name" value="FERM_3"/>
    <property type="match status" value="1"/>
</dbReference>
<evidence type="ECO:0000256" key="3">
    <source>
        <dbReference type="ARBA" id="ARBA00023175"/>
    </source>
</evidence>
<sequence length="1251" mass="141588">MKHDVHSLMAQSIRSRRTSFNSTNGNEETPMHPSASFSNGDGYDSDGSNFDTPTPATLSMAIPAELAGAIPLIDKFQVEGFLKLMQKQIQSTGKRGFFSKKSVGPQVREKFTFEDMLCFQKDPIPTSLLKINSDLVSRATKLFQIILKYMGVDSSDRGAPASLDEQIELVGKLFKHTLKRAELRDEIFAQISKQTRNNPDRQYLIKAWELMYLCASSMPPSKEIGGYLSEYVHNVAYGASIDSKVQILALNTLNALKRSVKAGPRHTIPGREEIEALLTGRKLTTIVFFLDETFEEITYDMATTVSDAVEELSGLIKLSAFSSFSLFEYCKVVSGSKSSDPGNEEYIGLDDNKYIGDLLAEFKAAKDRSKGEILHCKLIFKKKLFRESDEAVTDPMFVQLSYVQLQHDYILGNYPVGREDAAQLSALQILVDIGFFDFDLELLFIHMSFDMLKLTFHSDWTSLLERFLPRQIAITRGKREWELDILSRYHSMENLTKDDARQQFLRILRSLPYGNSVFFSVRKIDDPIGLLPGRIILGINKRGVHFFRPVPKEYLHSAELRDIMQFGSSNTAVFFKMRVAGVLHIFQFETKQGEEICVALQTHINDVMMRRYSKARTVAGGSVNGDVLNNSKPTSVEVHGKHLNELSKTIEESQKKSEQLLEELHEKQNQEVKLQEQLEGLKDSLRSAKQNLAEVECDRDRLKSLCAEKDAAFQVVLSEKRSMETRLASLSNLTLDKNAKNDLVGANNQVLHKLQDELKLRNEELRAAEERMQRLGNDKILLEQKISRFARKVEEMEVVEKNLEQERQSLKLRVIELERKLEMVTRDLATSKSTLAIVNADLASLQSNLKELEDLREMKEDIDRKNEQTAAILKMQASQLAELEVLYKEEQVLRKRYFNTIEDMKGKIRVFCRLRPLSEKEISEKDRGLLTSTDEFTVEHPWKDDKAKQHIYDRVFDGNATQEDVFEDTRYLVQSAVDGYNVCIFAYGQTGSGKTFTVYGSEGNPGLTPRATSELFKILRRDSNKFSFSLKGMVSVENVTVVSITTFEELKNIIQRGSDRRHTSGTQMNEESSRSHLILSIVIESTNLQTQSVARGKLSFVDLAGSERIKKSGSSGSQLKEAQSINKSLSALGDVISALSSGGQHIPYRNHKLTMLMSDSLGGNAKTLMFVNVSPAESNVDESYNSLMYASRVRSIVNDPSKNVSSKEVARLKKLVAHWKEQAGKRGDDDDLEDIQEQRPVREKTDGRHSM</sequence>
<dbReference type="Pfam" id="PF02174">
    <property type="entry name" value="IRS"/>
    <property type="match status" value="1"/>
</dbReference>
<name>A0A8X8AK54_POPTO</name>
<evidence type="ECO:0000256" key="4">
    <source>
        <dbReference type="PROSITE-ProRule" id="PRU00283"/>
    </source>
</evidence>
<dbReference type="InterPro" id="IPR001752">
    <property type="entry name" value="Kinesin_motor_dom"/>
</dbReference>
<dbReference type="GO" id="GO:0008017">
    <property type="term" value="F:microtubule binding"/>
    <property type="evidence" value="ECO:0007669"/>
    <property type="project" value="InterPro"/>
</dbReference>
<feature type="coiled-coil region" evidence="5">
    <location>
        <begin position="751"/>
        <end position="872"/>
    </location>
</feature>
<dbReference type="CDD" id="cd01366">
    <property type="entry name" value="KISc_C_terminal"/>
    <property type="match status" value="1"/>
</dbReference>
<dbReference type="Pfam" id="PF00225">
    <property type="entry name" value="Kinesin"/>
    <property type="match status" value="2"/>
</dbReference>
<dbReference type="GO" id="GO:0007018">
    <property type="term" value="P:microtubule-based movement"/>
    <property type="evidence" value="ECO:0007669"/>
    <property type="project" value="InterPro"/>
</dbReference>
<feature type="domain" description="Kinesin motor" evidence="8">
    <location>
        <begin position="907"/>
        <end position="1196"/>
    </location>
</feature>
<accession>A0A8X8AK54</accession>
<dbReference type="FunFam" id="3.10.20.90:FF:000090">
    <property type="entry name" value="Kinesin-like calmodulin-binding protein (ZWICHEL)"/>
    <property type="match status" value="1"/>
</dbReference>
<comment type="caution">
    <text evidence="10">The sequence shown here is derived from an EMBL/GenBank/DDBJ whole genome shotgun (WGS) entry which is preliminary data.</text>
</comment>
<dbReference type="InterPro" id="IPR000857">
    <property type="entry name" value="MyTH4_dom"/>
</dbReference>
<evidence type="ECO:0000256" key="2">
    <source>
        <dbReference type="ARBA" id="ARBA00022840"/>
    </source>
</evidence>
<evidence type="ECO:0000259" key="8">
    <source>
        <dbReference type="PROSITE" id="PS50067"/>
    </source>
</evidence>
<dbReference type="InterPro" id="IPR000299">
    <property type="entry name" value="FERM_domain"/>
</dbReference>
<feature type="domain" description="MyTH4" evidence="9">
    <location>
        <begin position="119"/>
        <end position="278"/>
    </location>
</feature>
<evidence type="ECO:0000259" key="7">
    <source>
        <dbReference type="PROSITE" id="PS50057"/>
    </source>
</evidence>
<dbReference type="SMART" id="SM00295">
    <property type="entry name" value="B41"/>
    <property type="match status" value="1"/>
</dbReference>
<dbReference type="AlphaFoldDB" id="A0A8X8AK54"/>
<evidence type="ECO:0000259" key="9">
    <source>
        <dbReference type="PROSITE" id="PS51016"/>
    </source>
</evidence>
<dbReference type="InterPro" id="IPR019821">
    <property type="entry name" value="Kinesin_motor_CS"/>
</dbReference>
<dbReference type="GO" id="GO:0005856">
    <property type="term" value="C:cytoskeleton"/>
    <property type="evidence" value="ECO:0007669"/>
    <property type="project" value="InterPro"/>
</dbReference>
<evidence type="ECO:0000313" key="10">
    <source>
        <dbReference type="EMBL" id="KAG6790763.1"/>
    </source>
</evidence>
<dbReference type="Pfam" id="PF00784">
    <property type="entry name" value="MyTH4"/>
    <property type="match status" value="1"/>
</dbReference>
<dbReference type="GO" id="GO:0005524">
    <property type="term" value="F:ATP binding"/>
    <property type="evidence" value="ECO:0007669"/>
    <property type="project" value="UniProtKB-UniRule"/>
</dbReference>
<dbReference type="GO" id="GO:0003777">
    <property type="term" value="F:microtubule motor activity"/>
    <property type="evidence" value="ECO:0007669"/>
    <property type="project" value="InterPro"/>
</dbReference>
<evidence type="ECO:0000313" key="11">
    <source>
        <dbReference type="Proteomes" id="UP000886885"/>
    </source>
</evidence>
<dbReference type="EMBL" id="JAAWWB010000002">
    <property type="protein sequence ID" value="KAG6790763.1"/>
    <property type="molecule type" value="Genomic_DNA"/>
</dbReference>
<gene>
    <name evidence="10" type="ORF">POTOM_006928</name>
</gene>
<dbReference type="FunFam" id="2.30.29.30:FF:000131">
    <property type="entry name" value="Kinesin-like calmodulin-binding protein (ZWICHEL)"/>
    <property type="match status" value="1"/>
</dbReference>
<evidence type="ECO:0000256" key="5">
    <source>
        <dbReference type="SAM" id="Coils"/>
    </source>
</evidence>
<dbReference type="InterPro" id="IPR019748">
    <property type="entry name" value="FERM_central"/>
</dbReference>
<dbReference type="SMART" id="SM00129">
    <property type="entry name" value="KISc"/>
    <property type="match status" value="1"/>
</dbReference>
<dbReference type="PANTHER" id="PTHR47972">
    <property type="entry name" value="KINESIN-LIKE PROTEIN KLP-3"/>
    <property type="match status" value="1"/>
</dbReference>
<dbReference type="CDD" id="cd14473">
    <property type="entry name" value="FERM_B-lobe"/>
    <property type="match status" value="1"/>
</dbReference>
<dbReference type="Proteomes" id="UP000886885">
    <property type="component" value="Chromosome 1D"/>
</dbReference>
<keyword evidence="11" id="KW-1185">Reference proteome</keyword>
<reference evidence="10" key="1">
    <citation type="journal article" date="2020" name="bioRxiv">
        <title>Hybrid origin of Populus tomentosa Carr. identified through genome sequencing and phylogenomic analysis.</title>
        <authorList>
            <person name="An X."/>
            <person name="Gao K."/>
            <person name="Chen Z."/>
            <person name="Li J."/>
            <person name="Yang X."/>
            <person name="Yang X."/>
            <person name="Zhou J."/>
            <person name="Guo T."/>
            <person name="Zhao T."/>
            <person name="Huang S."/>
            <person name="Miao D."/>
            <person name="Khan W.U."/>
            <person name="Rao P."/>
            <person name="Ye M."/>
            <person name="Lei B."/>
            <person name="Liao W."/>
            <person name="Wang J."/>
            <person name="Ji L."/>
            <person name="Li Y."/>
            <person name="Guo B."/>
            <person name="Mustafa N.S."/>
            <person name="Li S."/>
            <person name="Yun Q."/>
            <person name="Keller S.R."/>
            <person name="Mao J."/>
            <person name="Zhang R."/>
            <person name="Strauss S.H."/>
        </authorList>
    </citation>
    <scope>NUCLEOTIDE SEQUENCE</scope>
    <source>
        <strain evidence="10">GM15</strain>
        <tissue evidence="10">Leaf</tissue>
    </source>
</reference>
<keyword evidence="3 4" id="KW-0505">Motor protein</keyword>